<gene>
    <name evidence="2" type="primary">malL_2</name>
    <name evidence="2" type="ORF">NCTC10166_00362</name>
</gene>
<accession>A0A449A5G4</accession>
<dbReference type="InterPro" id="IPR006047">
    <property type="entry name" value="GH13_cat_dom"/>
</dbReference>
<dbReference type="Pfam" id="PF00128">
    <property type="entry name" value="Alpha-amylase"/>
    <property type="match status" value="2"/>
</dbReference>
<dbReference type="GO" id="GO:0009313">
    <property type="term" value="P:oligosaccharide catabolic process"/>
    <property type="evidence" value="ECO:0007669"/>
    <property type="project" value="TreeGrafter"/>
</dbReference>
<evidence type="ECO:0000259" key="1">
    <source>
        <dbReference type="SMART" id="SM00642"/>
    </source>
</evidence>
<reference evidence="2 3" key="1">
    <citation type="submission" date="2019-01" db="EMBL/GenBank/DDBJ databases">
        <authorList>
            <consortium name="Pathogen Informatics"/>
        </authorList>
    </citation>
    <scope>NUCLEOTIDE SEQUENCE [LARGE SCALE GENOMIC DNA]</scope>
    <source>
        <strain evidence="2 3">NCTC10166</strain>
    </source>
</reference>
<dbReference type="PANTHER" id="PTHR10357">
    <property type="entry name" value="ALPHA-AMYLASE FAMILY MEMBER"/>
    <property type="match status" value="1"/>
</dbReference>
<dbReference type="KEGG" id="mnu:NCTC10166_00362"/>
<dbReference type="PANTHER" id="PTHR10357:SF179">
    <property type="entry name" value="NEUTRAL AND BASIC AMINO ACID TRANSPORT PROTEIN RBAT"/>
    <property type="match status" value="1"/>
</dbReference>
<feature type="domain" description="Glycosyl hydrolase family 13 catalytic" evidence="1">
    <location>
        <begin position="3"/>
        <end position="340"/>
    </location>
</feature>
<dbReference type="AlphaFoldDB" id="A0A449A5G4"/>
<keyword evidence="2" id="KW-0378">Hydrolase</keyword>
<dbReference type="EMBL" id="LR214951">
    <property type="protein sequence ID" value="VEU59393.1"/>
    <property type="molecule type" value="Genomic_DNA"/>
</dbReference>
<dbReference type="SUPFAM" id="SSF51445">
    <property type="entry name" value="(Trans)glycosidases"/>
    <property type="match status" value="1"/>
</dbReference>
<keyword evidence="3" id="KW-1185">Reference proteome</keyword>
<name>A0A449A5G4_9BACT</name>
<dbReference type="Gene3D" id="3.20.20.80">
    <property type="entry name" value="Glycosidases"/>
    <property type="match status" value="2"/>
</dbReference>
<proteinExistence type="predicted"/>
<dbReference type="GO" id="GO:0004574">
    <property type="term" value="F:oligo-1,6-glucosidase activity"/>
    <property type="evidence" value="ECO:0007669"/>
    <property type="project" value="UniProtKB-EC"/>
</dbReference>
<sequence>MNEIYYKLNYWYFYDSNSSGIGDYNGILEKINYFKKLKINNLIFDSFLENYEEITNNLFIKKHFGSFEDLQKLIKKSKKIGIKISMIFDFKKINEYSKLLKNFEIINSSENQDFLNLTFKKTSSYYIEKVNDKINNFVFDSNEIKKIFFKIMNLYIELGIDKIILKNIDYLSEKMQVNKKKLFIFINNLIKNIENKKKLIFIGQFNFYFFHKNSLEIIRQIKKFSFDEYFLDFWSEFLINKKNNQDLLKKYSHKVMKYLIKKIIKFPKKVIFLFNNDEYAKINSRFFFSNDIKVFFNKLMAAIFILNNHNIYILQGDEIGQENINFEYEDYLYDKKEYLRSKDINLFPNNKKESDFITRSLLSKLNNKAIFAWNSDSSLGFNFKKILYFATPKNYKINNLETNLENRDSLFLWYKNLIDFKNLFSDSLPTYKNSKISSHFLNPKILFIKIKKINKNVIFVINLSKKETRFLFNFSNYVCKINSYNWTGIIDNFKTLKPFQFLVLEKK</sequence>
<organism evidence="2 3">
    <name type="scientific">Mesomycoplasma neurolyticum</name>
    <dbReference type="NCBI Taxonomy" id="2120"/>
    <lineage>
        <taxon>Bacteria</taxon>
        <taxon>Bacillati</taxon>
        <taxon>Mycoplasmatota</taxon>
        <taxon>Mycoplasmoidales</taxon>
        <taxon>Metamycoplasmataceae</taxon>
        <taxon>Mesomycoplasma</taxon>
    </lineage>
</organism>
<evidence type="ECO:0000313" key="3">
    <source>
        <dbReference type="Proteomes" id="UP000289440"/>
    </source>
</evidence>
<dbReference type="Proteomes" id="UP000289440">
    <property type="component" value="Chromosome"/>
</dbReference>
<dbReference type="GO" id="GO:0004556">
    <property type="term" value="F:alpha-amylase activity"/>
    <property type="evidence" value="ECO:0007669"/>
    <property type="project" value="TreeGrafter"/>
</dbReference>
<dbReference type="EC" id="3.2.1.10" evidence="2"/>
<keyword evidence="2" id="KW-0326">Glycosidase</keyword>
<dbReference type="InterPro" id="IPR017853">
    <property type="entry name" value="GH"/>
</dbReference>
<dbReference type="SMART" id="SM00642">
    <property type="entry name" value="Aamy"/>
    <property type="match status" value="1"/>
</dbReference>
<evidence type="ECO:0000313" key="2">
    <source>
        <dbReference type="EMBL" id="VEU59393.1"/>
    </source>
</evidence>
<protein>
    <submittedName>
        <fullName evidence="2">Oligo-1,6-glucosidase</fullName>
        <ecNumber evidence="2">3.2.1.10</ecNumber>
    </submittedName>
</protein>